<feature type="compositionally biased region" description="Acidic residues" evidence="1">
    <location>
        <begin position="187"/>
        <end position="227"/>
    </location>
</feature>
<feature type="compositionally biased region" description="Polar residues" evidence="1">
    <location>
        <begin position="457"/>
        <end position="475"/>
    </location>
</feature>
<feature type="compositionally biased region" description="Basic residues" evidence="1">
    <location>
        <begin position="99"/>
        <end position="115"/>
    </location>
</feature>
<dbReference type="InParanoid" id="A0A1Y2G9B9"/>
<feature type="compositionally biased region" description="Polar residues" evidence="1">
    <location>
        <begin position="391"/>
        <end position="418"/>
    </location>
</feature>
<dbReference type="EMBL" id="MCFF01000086">
    <property type="protein sequence ID" value="ORY95096.1"/>
    <property type="molecule type" value="Genomic_DNA"/>
</dbReference>
<feature type="region of interest" description="Disordered" evidence="1">
    <location>
        <begin position="644"/>
        <end position="697"/>
    </location>
</feature>
<accession>A0A1Y2G9B9</accession>
<organism evidence="2 3">
    <name type="scientific">Lobosporangium transversale</name>
    <dbReference type="NCBI Taxonomy" id="64571"/>
    <lineage>
        <taxon>Eukaryota</taxon>
        <taxon>Fungi</taxon>
        <taxon>Fungi incertae sedis</taxon>
        <taxon>Mucoromycota</taxon>
        <taxon>Mortierellomycotina</taxon>
        <taxon>Mortierellomycetes</taxon>
        <taxon>Mortierellales</taxon>
        <taxon>Mortierellaceae</taxon>
        <taxon>Lobosporangium</taxon>
    </lineage>
</organism>
<reference evidence="2 3" key="1">
    <citation type="submission" date="2016-07" db="EMBL/GenBank/DDBJ databases">
        <title>Pervasive Adenine N6-methylation of Active Genes in Fungi.</title>
        <authorList>
            <consortium name="DOE Joint Genome Institute"/>
            <person name="Mondo S.J."/>
            <person name="Dannebaum R.O."/>
            <person name="Kuo R.C."/>
            <person name="Labutti K."/>
            <person name="Haridas S."/>
            <person name="Kuo A."/>
            <person name="Salamov A."/>
            <person name="Ahrendt S.R."/>
            <person name="Lipzen A."/>
            <person name="Sullivan W."/>
            <person name="Andreopoulos W.B."/>
            <person name="Clum A."/>
            <person name="Lindquist E."/>
            <person name="Daum C."/>
            <person name="Ramamoorthy G.K."/>
            <person name="Gryganskyi A."/>
            <person name="Culley D."/>
            <person name="Magnuson J.K."/>
            <person name="James T.Y."/>
            <person name="O'Malley M.A."/>
            <person name="Stajich J.E."/>
            <person name="Spatafora J.W."/>
            <person name="Visel A."/>
            <person name="Grigoriev I.V."/>
        </authorList>
    </citation>
    <scope>NUCLEOTIDE SEQUENCE [LARGE SCALE GENOMIC DNA]</scope>
    <source>
        <strain evidence="2 3">NRRL 3116</strain>
    </source>
</reference>
<name>A0A1Y2G9B9_9FUNG</name>
<feature type="region of interest" description="Disordered" evidence="1">
    <location>
        <begin position="380"/>
        <end position="482"/>
    </location>
</feature>
<feature type="compositionally biased region" description="Basic residues" evidence="1">
    <location>
        <begin position="152"/>
        <end position="161"/>
    </location>
</feature>
<feature type="compositionally biased region" description="Polar residues" evidence="1">
    <location>
        <begin position="162"/>
        <end position="172"/>
    </location>
</feature>
<dbReference type="Proteomes" id="UP000193648">
    <property type="component" value="Unassembled WGS sequence"/>
</dbReference>
<dbReference type="GeneID" id="33572633"/>
<gene>
    <name evidence="2" type="ORF">BCR41DRAFT_426906</name>
</gene>
<comment type="caution">
    <text evidence="2">The sequence shown here is derived from an EMBL/GenBank/DDBJ whole genome shotgun (WGS) entry which is preliminary data.</text>
</comment>
<feature type="compositionally biased region" description="Polar residues" evidence="1">
    <location>
        <begin position="36"/>
        <end position="57"/>
    </location>
</feature>
<evidence type="ECO:0000313" key="3">
    <source>
        <dbReference type="Proteomes" id="UP000193648"/>
    </source>
</evidence>
<evidence type="ECO:0000313" key="2">
    <source>
        <dbReference type="EMBL" id="ORY95096.1"/>
    </source>
</evidence>
<feature type="compositionally biased region" description="Low complexity" evidence="1">
    <location>
        <begin position="646"/>
        <end position="656"/>
    </location>
</feature>
<keyword evidence="3" id="KW-1185">Reference proteome</keyword>
<evidence type="ECO:0000256" key="1">
    <source>
        <dbReference type="SAM" id="MobiDB-lite"/>
    </source>
</evidence>
<protein>
    <submittedName>
        <fullName evidence="2">Uncharacterized protein</fullName>
    </submittedName>
</protein>
<feature type="compositionally biased region" description="Basic and acidic residues" evidence="1">
    <location>
        <begin position="175"/>
        <end position="185"/>
    </location>
</feature>
<sequence length="750" mass="84171">MSARTVEKAVTDSTRPTSKVLEARKRRKESPPAIANSYSPSTKRQRQSNVLESSDSELSYHTDISDSDSDSEDGGQNQGETTEKDKRAQTTSVGTNPKPMRKPRSKRGKYKPRRAKGWESYFKSRQPTVSQDGCVVVDHKLEDTRTIPTAHRWCRILRKNTRSTSVQAQSSLKPIRKDSRRKAGEGEGLDEDDDSDDDNDNYGEDEDDDEEVYDSSDYSEFDEDNEEVDKNRRKHDGEQEIDRAFIGNKINKGSLLPKAKEALDNELKSGVWPDWLLDPPPMQYPYLQHAFPYDKYTPPRNRVSTSWQDPQTPLSADWYGLQGTIHAEDIFSREKLDYAAKVIKNIDVERASLRMEMYYHRGFELASRRLLDRVRQKNLVQEKPKVPDGLQTYSMRPTGLTNESQQHEQSFTESSPQPIETEPPSAATARPPTLLPLSQRNGGDTPDTTISSTPSTVNPGESETSANVAETINTSDEPERMRADTQPKLEDYYQVNTFLSSLFQQGSGEGSDLPVPLSPAGCRILQTMLTGLENKVMRMGCHSQRMELTRRLGQIELYSAVADAAKKAAAKQAGKSQMQQEQQELLTGSVMEDAESVALPPLSAKNSKRRYFKRIFNRQDMDDYVVKVSRMLYKVDRQKTVSDQQGLSGLLSSSASNQMLGPTSMNESVSTETGPENTLSRAESTANDSEDVETSEIGGLFTTKPFVSNPLKIPTTMDPFYQAREALVKQMEILAEDNESIIDSDGLDLS</sequence>
<feature type="compositionally biased region" description="Basic and acidic residues" evidence="1">
    <location>
        <begin position="1"/>
        <end position="10"/>
    </location>
</feature>
<proteinExistence type="predicted"/>
<dbReference type="OrthoDB" id="2432997at2759"/>
<feature type="compositionally biased region" description="Low complexity" evidence="1">
    <location>
        <begin position="444"/>
        <end position="456"/>
    </location>
</feature>
<dbReference type="RefSeq" id="XP_021875305.1">
    <property type="nucleotide sequence ID" value="XM_022030792.1"/>
</dbReference>
<feature type="region of interest" description="Disordered" evidence="1">
    <location>
        <begin position="148"/>
        <end position="236"/>
    </location>
</feature>
<feature type="region of interest" description="Disordered" evidence="1">
    <location>
        <begin position="1"/>
        <end position="135"/>
    </location>
</feature>
<dbReference type="AlphaFoldDB" id="A0A1Y2G9B9"/>
<feature type="compositionally biased region" description="Polar residues" evidence="1">
    <location>
        <begin position="657"/>
        <end position="687"/>
    </location>
</feature>